<dbReference type="SFLD" id="SFLDF00027">
    <property type="entry name" value="p-type_atpase"/>
    <property type="match status" value="1"/>
</dbReference>
<keyword evidence="4 12" id="KW-0812">Transmembrane</keyword>
<evidence type="ECO:0000313" key="15">
    <source>
        <dbReference type="Proteomes" id="UP001144372"/>
    </source>
</evidence>
<comment type="caution">
    <text evidence="14">The sequence shown here is derived from an EMBL/GenBank/DDBJ whole genome shotgun (WGS) entry which is preliminary data.</text>
</comment>
<dbReference type="NCBIfam" id="TIGR01494">
    <property type="entry name" value="ATPase_P-type"/>
    <property type="match status" value="3"/>
</dbReference>
<dbReference type="RefSeq" id="WP_281794084.1">
    <property type="nucleotide sequence ID" value="NZ_BSDR01000001.1"/>
</dbReference>
<dbReference type="GO" id="GO:0008553">
    <property type="term" value="F:P-type proton-exporting transporter activity"/>
    <property type="evidence" value="ECO:0007669"/>
    <property type="project" value="InterPro"/>
</dbReference>
<keyword evidence="3" id="KW-0597">Phosphoprotein</keyword>
<reference evidence="14" key="1">
    <citation type="submission" date="2022-12" db="EMBL/GenBank/DDBJ databases">
        <title>Reference genome sequencing for broad-spectrum identification of bacterial and archaeal isolates by mass spectrometry.</title>
        <authorList>
            <person name="Sekiguchi Y."/>
            <person name="Tourlousse D.M."/>
        </authorList>
    </citation>
    <scope>NUCLEOTIDE SEQUENCE</scope>
    <source>
        <strain evidence="14">ASRB1</strain>
    </source>
</reference>
<dbReference type="Gene3D" id="3.40.50.1000">
    <property type="entry name" value="HAD superfamily/HAD-like"/>
    <property type="match status" value="1"/>
</dbReference>
<dbReference type="SUPFAM" id="SSF56784">
    <property type="entry name" value="HAD-like"/>
    <property type="match status" value="1"/>
</dbReference>
<protein>
    <submittedName>
        <fullName evidence="14">Plasma-membrane proton-efflux P-type ATPase</fullName>
    </submittedName>
</protein>
<evidence type="ECO:0000256" key="2">
    <source>
        <dbReference type="ARBA" id="ARBA00008804"/>
    </source>
</evidence>
<dbReference type="SFLD" id="SFLDG00002">
    <property type="entry name" value="C1.7:_P-type_atpase_like"/>
    <property type="match status" value="1"/>
</dbReference>
<evidence type="ECO:0000256" key="1">
    <source>
        <dbReference type="ARBA" id="ARBA00004141"/>
    </source>
</evidence>
<keyword evidence="8" id="KW-0460">Magnesium</keyword>
<keyword evidence="11 12" id="KW-0472">Membrane</keyword>
<dbReference type="FunFam" id="3.40.50.1000:FF:000211">
    <property type="entry name" value="Plasma membrane ATPase"/>
    <property type="match status" value="1"/>
</dbReference>
<gene>
    <name evidence="14" type="ORF">DAMNIGENAA_21120</name>
</gene>
<keyword evidence="5" id="KW-0479">Metal-binding</keyword>
<keyword evidence="15" id="KW-1185">Reference proteome</keyword>
<dbReference type="GO" id="GO:0005524">
    <property type="term" value="F:ATP binding"/>
    <property type="evidence" value="ECO:0007669"/>
    <property type="project" value="UniProtKB-KW"/>
</dbReference>
<feature type="transmembrane region" description="Helical" evidence="12">
    <location>
        <begin position="792"/>
        <end position="810"/>
    </location>
</feature>
<comment type="similarity">
    <text evidence="2">Belongs to the cation transport ATPase (P-type) (TC 3.A.3) family. Type IIIA subfamily.</text>
</comment>
<evidence type="ECO:0000256" key="10">
    <source>
        <dbReference type="ARBA" id="ARBA00022989"/>
    </source>
</evidence>
<dbReference type="InterPro" id="IPR044492">
    <property type="entry name" value="P_typ_ATPase_HD_dom"/>
</dbReference>
<dbReference type="Gene3D" id="1.20.1110.10">
    <property type="entry name" value="Calcium-transporting ATPase, transmembrane domain"/>
    <property type="match status" value="1"/>
</dbReference>
<feature type="transmembrane region" description="Helical" evidence="12">
    <location>
        <begin position="637"/>
        <end position="658"/>
    </location>
</feature>
<evidence type="ECO:0000256" key="11">
    <source>
        <dbReference type="ARBA" id="ARBA00023136"/>
    </source>
</evidence>
<feature type="transmembrane region" description="Helical" evidence="12">
    <location>
        <begin position="74"/>
        <end position="96"/>
    </location>
</feature>
<dbReference type="FunFam" id="2.70.150.10:FF:000042">
    <property type="entry name" value="Plasma membrane ATPase"/>
    <property type="match status" value="1"/>
</dbReference>
<dbReference type="SFLD" id="SFLDS00003">
    <property type="entry name" value="Haloacid_Dehalogenase"/>
    <property type="match status" value="1"/>
</dbReference>
<dbReference type="SUPFAM" id="SSF81665">
    <property type="entry name" value="Calcium ATPase, transmembrane domain M"/>
    <property type="match status" value="1"/>
</dbReference>
<evidence type="ECO:0000256" key="6">
    <source>
        <dbReference type="ARBA" id="ARBA00022741"/>
    </source>
</evidence>
<keyword evidence="6" id="KW-0547">Nucleotide-binding</keyword>
<dbReference type="GO" id="GO:0016887">
    <property type="term" value="F:ATP hydrolysis activity"/>
    <property type="evidence" value="ECO:0007669"/>
    <property type="project" value="InterPro"/>
</dbReference>
<dbReference type="InterPro" id="IPR036412">
    <property type="entry name" value="HAD-like_sf"/>
</dbReference>
<dbReference type="NCBIfam" id="TIGR01647">
    <property type="entry name" value="ATPase-IIIA_H"/>
    <property type="match status" value="1"/>
</dbReference>
<dbReference type="InterPro" id="IPR018303">
    <property type="entry name" value="ATPase_P-typ_P_site"/>
</dbReference>
<proteinExistence type="inferred from homology"/>
<dbReference type="InterPro" id="IPR006534">
    <property type="entry name" value="P-type_ATPase_IIIA"/>
</dbReference>
<feature type="domain" description="Cation-transporting P-type ATPase N-terminal" evidence="13">
    <location>
        <begin position="26"/>
        <end position="98"/>
    </location>
</feature>
<dbReference type="EMBL" id="BSDR01000001">
    <property type="protein sequence ID" value="GLI34679.1"/>
    <property type="molecule type" value="Genomic_DNA"/>
</dbReference>
<evidence type="ECO:0000256" key="8">
    <source>
        <dbReference type="ARBA" id="ARBA00022842"/>
    </source>
</evidence>
<evidence type="ECO:0000313" key="14">
    <source>
        <dbReference type="EMBL" id="GLI34679.1"/>
    </source>
</evidence>
<dbReference type="InterPro" id="IPR023298">
    <property type="entry name" value="ATPase_P-typ_TM_dom_sf"/>
</dbReference>
<dbReference type="Pfam" id="PF00690">
    <property type="entry name" value="Cation_ATPase_N"/>
    <property type="match status" value="1"/>
</dbReference>
<dbReference type="GO" id="GO:0016020">
    <property type="term" value="C:membrane"/>
    <property type="evidence" value="ECO:0007669"/>
    <property type="project" value="UniProtKB-SubCell"/>
</dbReference>
<dbReference type="Gene3D" id="3.40.1110.10">
    <property type="entry name" value="Calcium-transporting ATPase, cytoplasmic domain N"/>
    <property type="match status" value="1"/>
</dbReference>
<feature type="transmembrane region" description="Helical" evidence="12">
    <location>
        <begin position="664"/>
        <end position="684"/>
    </location>
</feature>
<name>A0A9W6CXX2_9BACT</name>
<evidence type="ECO:0000256" key="5">
    <source>
        <dbReference type="ARBA" id="ARBA00022723"/>
    </source>
</evidence>
<dbReference type="PRINTS" id="PR00119">
    <property type="entry name" value="CATATPASE"/>
</dbReference>
<comment type="subcellular location">
    <subcellularLocation>
        <location evidence="1">Membrane</location>
        <topology evidence="1">Multi-pass membrane protein</topology>
    </subcellularLocation>
</comment>
<dbReference type="AlphaFoldDB" id="A0A9W6CXX2"/>
<dbReference type="SUPFAM" id="SSF81653">
    <property type="entry name" value="Calcium ATPase, transduction domain A"/>
    <property type="match status" value="1"/>
</dbReference>
<keyword evidence="7" id="KW-0067">ATP-binding</keyword>
<feature type="transmembrane region" description="Helical" evidence="12">
    <location>
        <begin position="765"/>
        <end position="786"/>
    </location>
</feature>
<dbReference type="InterPro" id="IPR059000">
    <property type="entry name" value="ATPase_P-type_domA"/>
</dbReference>
<evidence type="ECO:0000256" key="7">
    <source>
        <dbReference type="ARBA" id="ARBA00022840"/>
    </source>
</evidence>
<accession>A0A9W6CXX2</accession>
<feature type="transmembrane region" description="Helical" evidence="12">
    <location>
        <begin position="704"/>
        <end position="728"/>
    </location>
</feature>
<evidence type="ECO:0000259" key="13">
    <source>
        <dbReference type="SMART" id="SM00831"/>
    </source>
</evidence>
<dbReference type="PROSITE" id="PS00154">
    <property type="entry name" value="ATPASE_E1_E2"/>
    <property type="match status" value="1"/>
</dbReference>
<feature type="transmembrane region" description="Helical" evidence="12">
    <location>
        <begin position="102"/>
        <end position="118"/>
    </location>
</feature>
<evidence type="ECO:0000256" key="3">
    <source>
        <dbReference type="ARBA" id="ARBA00022553"/>
    </source>
</evidence>
<dbReference type="InterPro" id="IPR001757">
    <property type="entry name" value="P_typ_ATPase"/>
</dbReference>
<evidence type="ECO:0000256" key="9">
    <source>
        <dbReference type="ARBA" id="ARBA00022967"/>
    </source>
</evidence>
<dbReference type="Proteomes" id="UP001144372">
    <property type="component" value="Unassembled WGS sequence"/>
</dbReference>
<dbReference type="InterPro" id="IPR023299">
    <property type="entry name" value="ATPase_P-typ_cyto_dom_N"/>
</dbReference>
<dbReference type="FunFam" id="3.40.1110.10:FF:000005">
    <property type="entry name" value="Plasma membrane ATPase"/>
    <property type="match status" value="1"/>
</dbReference>
<dbReference type="Gene3D" id="2.70.150.10">
    <property type="entry name" value="Calcium-transporting ATPase, cytoplasmic transduction domain A"/>
    <property type="match status" value="1"/>
</dbReference>
<dbReference type="CDD" id="cd02076">
    <property type="entry name" value="P-type_ATPase_H"/>
    <property type="match status" value="1"/>
</dbReference>
<dbReference type="Pfam" id="PF00702">
    <property type="entry name" value="Hydrolase"/>
    <property type="match status" value="1"/>
</dbReference>
<dbReference type="InterPro" id="IPR008250">
    <property type="entry name" value="ATPase_P-typ_transduc_dom_A_sf"/>
</dbReference>
<feature type="transmembrane region" description="Helical" evidence="12">
    <location>
        <begin position="252"/>
        <end position="270"/>
    </location>
</feature>
<dbReference type="Pfam" id="PF00122">
    <property type="entry name" value="E1-E2_ATPase"/>
    <property type="match status" value="1"/>
</dbReference>
<sequence>MGGQENPESEINPADEHRLEGISLEQARKMPLPELLARFDSTEAGLSAGEAKTRLDEYGFNEISEKKIHPILEFLGFFWGPIPWMIEAAALLAGFIHHWEDFYIILTMLLLNAGVGFWQRQKAENAIALLKDKLALNARVQRDRRWMEVPARELVPGDVVRIRLGDIIPADIKLMDGDYLMIDESALTGESLPVERPVGDTAYAGSIIRQGEMNALVVATGMETFLGKTARLVTEARTQSHFQKALVKIGDYLIAIGLGLVAIVFLVALFRHESLMETLQYALVLTVAAVPATLPAVLSVTLAVGAAVLADRGAIASKMAAIDELAGMDILCSDKTGTITQNALTVGDIAPLGRFLPEEVLVHAALASREEDRDAIDDAVLARVKELPDGTATSSGYKILEFKPFDPISKRTEAFIEAPDGNRFRVAKGAPQVIASLSREPEATDALVEEQVNAFAAQGYRALAVARTDQAGNWNLMGLISLYDPPRPESAQTIQLAQSLGIQVKMVTGDHKAIAQNIARQVNLGTHFQLASDLLDLPDRKARHLVKTADGFAQVFPEHKYHIIELLQEGGHIVGMTGDGVNDAPALRKADVGIAVAGATDAAKSAAHIVLTHPGLGVIVDAIQESRKIFQRMKSYAIYRIGGIIRVLLFVTLSILIFNFYPVTAVMIVLMTLLNDLPILSIAYDNVSYSRQPEKWNMREILSIATYLGLMGVFFSFSIFLVALKMLHLNHQQIQTLIFLKLSIAGYLDIFMGRTRSFFWSSRPGAMLLWSGIATRILATAIALFGWYMTSISWQLVLIVWGWAAVELLVTDPIKVWVYRVLDHNGIIFRR</sequence>
<keyword evidence="9" id="KW-1278">Translocase</keyword>
<dbReference type="InterPro" id="IPR023214">
    <property type="entry name" value="HAD_sf"/>
</dbReference>
<dbReference type="InterPro" id="IPR004014">
    <property type="entry name" value="ATPase_P-typ_cation-transptr_N"/>
</dbReference>
<evidence type="ECO:0000256" key="4">
    <source>
        <dbReference type="ARBA" id="ARBA00022692"/>
    </source>
</evidence>
<keyword evidence="10 12" id="KW-1133">Transmembrane helix</keyword>
<feature type="transmembrane region" description="Helical" evidence="12">
    <location>
        <begin position="734"/>
        <end position="753"/>
    </location>
</feature>
<dbReference type="GO" id="GO:0046872">
    <property type="term" value="F:metal ion binding"/>
    <property type="evidence" value="ECO:0007669"/>
    <property type="project" value="UniProtKB-KW"/>
</dbReference>
<dbReference type="SMART" id="SM00831">
    <property type="entry name" value="Cation_ATPase_N"/>
    <property type="match status" value="1"/>
</dbReference>
<organism evidence="14 15">
    <name type="scientific">Desulforhabdus amnigena</name>
    <dbReference type="NCBI Taxonomy" id="40218"/>
    <lineage>
        <taxon>Bacteria</taxon>
        <taxon>Pseudomonadati</taxon>
        <taxon>Thermodesulfobacteriota</taxon>
        <taxon>Syntrophobacteria</taxon>
        <taxon>Syntrophobacterales</taxon>
        <taxon>Syntrophobacteraceae</taxon>
        <taxon>Desulforhabdus</taxon>
    </lineage>
</organism>
<evidence type="ECO:0000256" key="12">
    <source>
        <dbReference type="SAM" id="Phobius"/>
    </source>
</evidence>
<dbReference type="PRINTS" id="PR00120">
    <property type="entry name" value="HATPASE"/>
</dbReference>
<feature type="transmembrane region" description="Helical" evidence="12">
    <location>
        <begin position="282"/>
        <end position="309"/>
    </location>
</feature>
<dbReference type="PANTHER" id="PTHR42861">
    <property type="entry name" value="CALCIUM-TRANSPORTING ATPASE"/>
    <property type="match status" value="1"/>
</dbReference>
<dbReference type="GO" id="GO:0120029">
    <property type="term" value="P:proton export across plasma membrane"/>
    <property type="evidence" value="ECO:0007669"/>
    <property type="project" value="InterPro"/>
</dbReference>
<dbReference type="SUPFAM" id="SSF81660">
    <property type="entry name" value="Metal cation-transporting ATPase, ATP-binding domain N"/>
    <property type="match status" value="1"/>
</dbReference>